<dbReference type="EMBL" id="QLYX01000019">
    <property type="protein sequence ID" value="RAY11387.1"/>
    <property type="molecule type" value="Genomic_DNA"/>
</dbReference>
<evidence type="ECO:0000256" key="6">
    <source>
        <dbReference type="SAM" id="Phobius"/>
    </source>
</evidence>
<feature type="transmembrane region" description="Helical" evidence="6">
    <location>
        <begin position="348"/>
        <end position="366"/>
    </location>
</feature>
<evidence type="ECO:0000256" key="5">
    <source>
        <dbReference type="ARBA" id="ARBA00023136"/>
    </source>
</evidence>
<proteinExistence type="predicted"/>
<comment type="subcellular location">
    <subcellularLocation>
        <location evidence="1">Cell membrane</location>
        <topology evidence="1">Multi-pass membrane protein</topology>
    </subcellularLocation>
</comment>
<evidence type="ECO:0000256" key="2">
    <source>
        <dbReference type="ARBA" id="ARBA00022475"/>
    </source>
</evidence>
<evidence type="ECO:0000256" key="3">
    <source>
        <dbReference type="ARBA" id="ARBA00022692"/>
    </source>
</evidence>
<dbReference type="Proteomes" id="UP000251891">
    <property type="component" value="Unassembled WGS sequence"/>
</dbReference>
<reference evidence="7 8" key="1">
    <citation type="submission" date="2018-06" db="EMBL/GenBank/DDBJ databases">
        <title>Actinomadura craniellae sp. nov. isolated from marine sponge Craniella sp.</title>
        <authorList>
            <person name="Li L."/>
            <person name="Xu Q.H."/>
            <person name="Lin H.W."/>
            <person name="Lu Y.H."/>
        </authorList>
    </citation>
    <scope>NUCLEOTIDE SEQUENCE [LARGE SCALE GENOMIC DNA]</scope>
    <source>
        <strain evidence="7 8">LHW63021</strain>
    </source>
</reference>
<sequence length="402" mass="40347">MRRTAGALADQALSSVTNVALTIVVAREVGPAGLGGFAVAYAAYLILVGLCRAVTCEPLLVRYDTGSWRAGAAAATGTALVAGTAGGFGLLAVAAVLGGPAGAALLPLALLLPGLLVKDAWRFVFVVAGRPGRALLNDGVWALGQAVALGWVVVAGRPSAGAFVAAWGLAALPAALFGAVQSGVWPAPLRARGWLREHRDLLPGYTVDFAARMGGRQIAFLTVGALAGLPALAAIRAAEVLFGALNVVLQAVPMLAVPPAVAAWRRSAAALRVLVRNLTAGLVALALGYGALALLVPDPVGRALVGETWSGAESVLLAQCALFVTIAAVAGPAVGLRALGDARRGATVRLLVVPLSVGLGAAGAWSAGASGALYGLALANLAGLVLWVRLFRRALTPVPQPV</sequence>
<dbReference type="InterPro" id="IPR050833">
    <property type="entry name" value="Poly_Biosynth_Transport"/>
</dbReference>
<feature type="transmembrane region" description="Helical" evidence="6">
    <location>
        <begin position="160"/>
        <end position="180"/>
    </location>
</feature>
<dbReference type="RefSeq" id="WP_111871579.1">
    <property type="nucleotide sequence ID" value="NZ_QLYX01000019.1"/>
</dbReference>
<feature type="transmembrane region" description="Helical" evidence="6">
    <location>
        <begin position="372"/>
        <end position="391"/>
    </location>
</feature>
<feature type="transmembrane region" description="Helical" evidence="6">
    <location>
        <begin position="218"/>
        <end position="235"/>
    </location>
</feature>
<feature type="transmembrane region" description="Helical" evidence="6">
    <location>
        <begin position="72"/>
        <end position="98"/>
    </location>
</feature>
<name>A0A365GX28_9ACTN</name>
<organism evidence="7 8">
    <name type="scientific">Actinomadura craniellae</name>
    <dbReference type="NCBI Taxonomy" id="2231787"/>
    <lineage>
        <taxon>Bacteria</taxon>
        <taxon>Bacillati</taxon>
        <taxon>Actinomycetota</taxon>
        <taxon>Actinomycetes</taxon>
        <taxon>Streptosporangiales</taxon>
        <taxon>Thermomonosporaceae</taxon>
        <taxon>Actinomadura</taxon>
    </lineage>
</organism>
<feature type="transmembrane region" description="Helical" evidence="6">
    <location>
        <begin position="104"/>
        <end position="128"/>
    </location>
</feature>
<keyword evidence="5 6" id="KW-0472">Membrane</keyword>
<dbReference type="PANTHER" id="PTHR30250:SF26">
    <property type="entry name" value="PSMA PROTEIN"/>
    <property type="match status" value="1"/>
</dbReference>
<accession>A0A365GX28</accession>
<gene>
    <name evidence="7" type="ORF">DPM19_30655</name>
</gene>
<feature type="transmembrane region" description="Helical" evidence="6">
    <location>
        <begin position="316"/>
        <end position="336"/>
    </location>
</feature>
<dbReference type="AlphaFoldDB" id="A0A365GX28"/>
<keyword evidence="4 6" id="KW-1133">Transmembrane helix</keyword>
<keyword evidence="8" id="KW-1185">Reference proteome</keyword>
<evidence type="ECO:0000313" key="7">
    <source>
        <dbReference type="EMBL" id="RAY11387.1"/>
    </source>
</evidence>
<evidence type="ECO:0000256" key="4">
    <source>
        <dbReference type="ARBA" id="ARBA00022989"/>
    </source>
</evidence>
<keyword evidence="2" id="KW-1003">Cell membrane</keyword>
<evidence type="ECO:0008006" key="9">
    <source>
        <dbReference type="Google" id="ProtNLM"/>
    </source>
</evidence>
<keyword evidence="3 6" id="KW-0812">Transmembrane</keyword>
<dbReference type="GO" id="GO:0005886">
    <property type="term" value="C:plasma membrane"/>
    <property type="evidence" value="ECO:0007669"/>
    <property type="project" value="UniProtKB-SubCell"/>
</dbReference>
<feature type="transmembrane region" description="Helical" evidence="6">
    <location>
        <begin position="274"/>
        <end position="296"/>
    </location>
</feature>
<feature type="transmembrane region" description="Helical" evidence="6">
    <location>
        <begin position="32"/>
        <end position="51"/>
    </location>
</feature>
<evidence type="ECO:0000256" key="1">
    <source>
        <dbReference type="ARBA" id="ARBA00004651"/>
    </source>
</evidence>
<dbReference type="PANTHER" id="PTHR30250">
    <property type="entry name" value="PST FAMILY PREDICTED COLANIC ACID TRANSPORTER"/>
    <property type="match status" value="1"/>
</dbReference>
<protein>
    <recommendedName>
        <fullName evidence="9">Lipopolysaccharide biosynthesis protein</fullName>
    </recommendedName>
</protein>
<evidence type="ECO:0000313" key="8">
    <source>
        <dbReference type="Proteomes" id="UP000251891"/>
    </source>
</evidence>
<comment type="caution">
    <text evidence="7">The sequence shown here is derived from an EMBL/GenBank/DDBJ whole genome shotgun (WGS) entry which is preliminary data.</text>
</comment>
<feature type="transmembrane region" description="Helical" evidence="6">
    <location>
        <begin position="135"/>
        <end position="154"/>
    </location>
</feature>
<dbReference type="OrthoDB" id="3701119at2"/>